<feature type="domain" description="DUF5753" evidence="1">
    <location>
        <begin position="82"/>
        <end position="258"/>
    </location>
</feature>
<dbReference type="Pfam" id="PF19054">
    <property type="entry name" value="DUF5753"/>
    <property type="match status" value="1"/>
</dbReference>
<reference evidence="3" key="1">
    <citation type="journal article" date="2019" name="Int. J. Syst. Evol. Microbiol.">
        <title>The Global Catalogue of Microorganisms (GCM) 10K type strain sequencing project: providing services to taxonomists for standard genome sequencing and annotation.</title>
        <authorList>
            <consortium name="The Broad Institute Genomics Platform"/>
            <consortium name="The Broad Institute Genome Sequencing Center for Infectious Disease"/>
            <person name="Wu L."/>
            <person name="Ma J."/>
        </authorList>
    </citation>
    <scope>NUCLEOTIDE SEQUENCE [LARGE SCALE GENOMIC DNA]</scope>
    <source>
        <strain evidence="3">JCM 17137</strain>
    </source>
</reference>
<sequence>MREDAGYTLHGASTRLKWARAKLGRMEKSELKTVKPADLDALMELYGVDDPATREALHQLAREAKHKGWWWKYRDIFGSEPLPDFETEASLIRTYEVATVPGLLQTPDYAEAVFRGGRYTSLDHIKRQVEARVSRREILNRFEKPPRLWAVIDEAALRRPIGGVEVMRGQLDYLLRVGQSANIDIQVLPFAAGAHAALGSPFTILDFPEPLDLPIVYTDSVGAGLFEETEEEVADCVAIFGEIQGAAMSTVQSAELIEAIMKE</sequence>
<dbReference type="InterPro" id="IPR043917">
    <property type="entry name" value="DUF5753"/>
</dbReference>
<evidence type="ECO:0000313" key="3">
    <source>
        <dbReference type="Proteomes" id="UP001500908"/>
    </source>
</evidence>
<organism evidence="2 3">
    <name type="scientific">Salinactinospora qingdaonensis</name>
    <dbReference type="NCBI Taxonomy" id="702744"/>
    <lineage>
        <taxon>Bacteria</taxon>
        <taxon>Bacillati</taxon>
        <taxon>Actinomycetota</taxon>
        <taxon>Actinomycetes</taxon>
        <taxon>Streptosporangiales</taxon>
        <taxon>Nocardiopsidaceae</taxon>
        <taxon>Salinactinospora</taxon>
    </lineage>
</organism>
<dbReference type="Proteomes" id="UP001500908">
    <property type="component" value="Unassembled WGS sequence"/>
</dbReference>
<dbReference type="EMBL" id="BAABDD010000003">
    <property type="protein sequence ID" value="GAA3731831.1"/>
    <property type="molecule type" value="Genomic_DNA"/>
</dbReference>
<protein>
    <submittedName>
        <fullName evidence="2">Helix-turn-helix transcriptional regulator</fullName>
    </submittedName>
</protein>
<evidence type="ECO:0000313" key="2">
    <source>
        <dbReference type="EMBL" id="GAA3731831.1"/>
    </source>
</evidence>
<proteinExistence type="predicted"/>
<name>A0ABP7F5C8_9ACTN</name>
<dbReference type="Pfam" id="PF13560">
    <property type="entry name" value="HTH_31"/>
    <property type="match status" value="1"/>
</dbReference>
<keyword evidence="3" id="KW-1185">Reference proteome</keyword>
<accession>A0ABP7F5C8</accession>
<gene>
    <name evidence="2" type="ORF">GCM10022402_10670</name>
</gene>
<evidence type="ECO:0000259" key="1">
    <source>
        <dbReference type="Pfam" id="PF19054"/>
    </source>
</evidence>
<comment type="caution">
    <text evidence="2">The sequence shown here is derived from an EMBL/GenBank/DDBJ whole genome shotgun (WGS) entry which is preliminary data.</text>
</comment>